<sequence length="67" mass="7852">MKIKYIKRSFEVSICLRANERVIHIFLSTDHESITLKRVEGVTAVLQNDQSVQNTIIQIFEKLKLKH</sequence>
<keyword evidence="2" id="KW-1185">Reference proteome</keyword>
<comment type="caution">
    <text evidence="1">The sequence shown here is derived from an EMBL/GenBank/DDBJ whole genome shotgun (WGS) entry which is preliminary data.</text>
</comment>
<organism evidence="1 2">
    <name type="scientific">Funneliformis caledonium</name>
    <dbReference type="NCBI Taxonomy" id="1117310"/>
    <lineage>
        <taxon>Eukaryota</taxon>
        <taxon>Fungi</taxon>
        <taxon>Fungi incertae sedis</taxon>
        <taxon>Mucoromycota</taxon>
        <taxon>Glomeromycotina</taxon>
        <taxon>Glomeromycetes</taxon>
        <taxon>Glomerales</taxon>
        <taxon>Glomeraceae</taxon>
        <taxon>Funneliformis</taxon>
    </lineage>
</organism>
<dbReference type="Proteomes" id="UP000789570">
    <property type="component" value="Unassembled WGS sequence"/>
</dbReference>
<reference evidence="1" key="1">
    <citation type="submission" date="2021-06" db="EMBL/GenBank/DDBJ databases">
        <authorList>
            <person name="Kallberg Y."/>
            <person name="Tangrot J."/>
            <person name="Rosling A."/>
        </authorList>
    </citation>
    <scope>NUCLEOTIDE SEQUENCE</scope>
    <source>
        <strain evidence="1">UK204</strain>
    </source>
</reference>
<evidence type="ECO:0000313" key="2">
    <source>
        <dbReference type="Proteomes" id="UP000789570"/>
    </source>
</evidence>
<evidence type="ECO:0000313" key="1">
    <source>
        <dbReference type="EMBL" id="CAG8562286.1"/>
    </source>
</evidence>
<name>A0A9N9BEU2_9GLOM</name>
<gene>
    <name evidence="1" type="ORF">FCALED_LOCUS6664</name>
</gene>
<protein>
    <submittedName>
        <fullName evidence="1">4025_t:CDS:1</fullName>
    </submittedName>
</protein>
<dbReference type="EMBL" id="CAJVPQ010001630">
    <property type="protein sequence ID" value="CAG8562286.1"/>
    <property type="molecule type" value="Genomic_DNA"/>
</dbReference>
<accession>A0A9N9BEU2</accession>
<proteinExistence type="predicted"/>
<dbReference type="AlphaFoldDB" id="A0A9N9BEU2"/>